<dbReference type="GO" id="GO:0006281">
    <property type="term" value="P:DNA repair"/>
    <property type="evidence" value="ECO:0007669"/>
    <property type="project" value="InterPro"/>
</dbReference>
<gene>
    <name evidence="1" type="ORF">E7156_03905</name>
</gene>
<dbReference type="Proteomes" id="UP000700800">
    <property type="component" value="Unassembled WGS sequence"/>
</dbReference>
<name>A0A928A7V6_9STRE</name>
<sequence>MRFVIPIEPKPQMRPKKGKFGMYEDPKMRAWRKQCSALIEQVYNGPFYDGPIKVDVIFYMKAPQTIAKQPTPRAKASTLERFKKYVSELMWHFKKPDIDNLVKAVFDSISNAGYNKIDKKGIVWSDDNIVCDLRARKLYSPEPRIEIEIEEMLNVLPNDANKLLEEEND</sequence>
<dbReference type="AlphaFoldDB" id="A0A928A7V6"/>
<evidence type="ECO:0000313" key="1">
    <source>
        <dbReference type="EMBL" id="MBE6164445.1"/>
    </source>
</evidence>
<protein>
    <submittedName>
        <fullName evidence="1">RusA family crossover junction endodeoxyribonuclease</fullName>
    </submittedName>
</protein>
<dbReference type="SUPFAM" id="SSF103084">
    <property type="entry name" value="Holliday junction resolvase RusA"/>
    <property type="match status" value="1"/>
</dbReference>
<dbReference type="Pfam" id="PF05866">
    <property type="entry name" value="RusA"/>
    <property type="match status" value="1"/>
</dbReference>
<evidence type="ECO:0000313" key="2">
    <source>
        <dbReference type="Proteomes" id="UP000700800"/>
    </source>
</evidence>
<dbReference type="GO" id="GO:0006310">
    <property type="term" value="P:DNA recombination"/>
    <property type="evidence" value="ECO:0007669"/>
    <property type="project" value="InterPro"/>
</dbReference>
<organism evidence="1 2">
    <name type="scientific">Streptococcus gallolyticus</name>
    <dbReference type="NCBI Taxonomy" id="315405"/>
    <lineage>
        <taxon>Bacteria</taxon>
        <taxon>Bacillati</taxon>
        <taxon>Bacillota</taxon>
        <taxon>Bacilli</taxon>
        <taxon>Lactobacillales</taxon>
        <taxon>Streptococcaceae</taxon>
        <taxon>Streptococcus</taxon>
    </lineage>
</organism>
<dbReference type="InterPro" id="IPR036614">
    <property type="entry name" value="RusA-like_sf"/>
</dbReference>
<comment type="caution">
    <text evidence="1">The sequence shown here is derived from an EMBL/GenBank/DDBJ whole genome shotgun (WGS) entry which is preliminary data.</text>
</comment>
<dbReference type="Gene3D" id="3.30.1330.70">
    <property type="entry name" value="Holliday junction resolvase RusA"/>
    <property type="match status" value="1"/>
</dbReference>
<accession>A0A928A7V6</accession>
<dbReference type="InterPro" id="IPR008822">
    <property type="entry name" value="Endonuclease_RusA-like"/>
</dbReference>
<reference evidence="1" key="1">
    <citation type="submission" date="2019-04" db="EMBL/GenBank/DDBJ databases">
        <title>Evolution of Biomass-Degrading Anaerobic Consortia Revealed by Metagenomics.</title>
        <authorList>
            <person name="Peng X."/>
        </authorList>
    </citation>
    <scope>NUCLEOTIDE SEQUENCE</scope>
    <source>
        <strain evidence="1">SIG195</strain>
    </source>
</reference>
<dbReference type="GO" id="GO:0000287">
    <property type="term" value="F:magnesium ion binding"/>
    <property type="evidence" value="ECO:0007669"/>
    <property type="project" value="InterPro"/>
</dbReference>
<proteinExistence type="predicted"/>
<dbReference type="EMBL" id="SVAF01000007">
    <property type="protein sequence ID" value="MBE6164445.1"/>
    <property type="molecule type" value="Genomic_DNA"/>
</dbReference>